<reference evidence="2" key="1">
    <citation type="submission" date="2020-07" db="EMBL/GenBank/DDBJ databases">
        <title>Multicomponent nature underlies the extraordinary mechanical properties of spider dragline silk.</title>
        <authorList>
            <person name="Kono N."/>
            <person name="Nakamura H."/>
            <person name="Mori M."/>
            <person name="Yoshida Y."/>
            <person name="Ohtoshi R."/>
            <person name="Malay A.D."/>
            <person name="Moran D.A.P."/>
            <person name="Tomita M."/>
            <person name="Numata K."/>
            <person name="Arakawa K."/>
        </authorList>
    </citation>
    <scope>NUCLEOTIDE SEQUENCE</scope>
</reference>
<proteinExistence type="predicted"/>
<dbReference type="Proteomes" id="UP000887116">
    <property type="component" value="Unassembled WGS sequence"/>
</dbReference>
<accession>A0A8X6HYD4</accession>
<keyword evidence="1" id="KW-1133">Transmembrane helix</keyword>
<dbReference type="EMBL" id="BMAO01000534">
    <property type="protein sequence ID" value="GFQ67515.1"/>
    <property type="molecule type" value="Genomic_DNA"/>
</dbReference>
<keyword evidence="3" id="KW-1185">Reference proteome</keyword>
<feature type="transmembrane region" description="Helical" evidence="1">
    <location>
        <begin position="28"/>
        <end position="50"/>
    </location>
</feature>
<evidence type="ECO:0000313" key="2">
    <source>
        <dbReference type="EMBL" id="GFQ67515.1"/>
    </source>
</evidence>
<organism evidence="2 3">
    <name type="scientific">Trichonephila clavata</name>
    <name type="common">Joro spider</name>
    <name type="synonym">Nephila clavata</name>
    <dbReference type="NCBI Taxonomy" id="2740835"/>
    <lineage>
        <taxon>Eukaryota</taxon>
        <taxon>Metazoa</taxon>
        <taxon>Ecdysozoa</taxon>
        <taxon>Arthropoda</taxon>
        <taxon>Chelicerata</taxon>
        <taxon>Arachnida</taxon>
        <taxon>Araneae</taxon>
        <taxon>Araneomorphae</taxon>
        <taxon>Entelegynae</taxon>
        <taxon>Araneoidea</taxon>
        <taxon>Nephilidae</taxon>
        <taxon>Trichonephila</taxon>
    </lineage>
</organism>
<gene>
    <name evidence="2" type="ORF">TNCT_121631</name>
</gene>
<evidence type="ECO:0000256" key="1">
    <source>
        <dbReference type="SAM" id="Phobius"/>
    </source>
</evidence>
<keyword evidence="1" id="KW-0812">Transmembrane</keyword>
<name>A0A8X6HYD4_TRICU</name>
<comment type="caution">
    <text evidence="2">The sequence shown here is derived from an EMBL/GenBank/DDBJ whole genome shotgun (WGS) entry which is preliminary data.</text>
</comment>
<sequence>MRLMFSTHHIANHRTDFLMGYFLSMDKFIILFYLSLGVTLPAATVSSPFLHGLHIVPLRLLEKSLV</sequence>
<dbReference type="AlphaFoldDB" id="A0A8X6HYD4"/>
<keyword evidence="1" id="KW-0472">Membrane</keyword>
<protein>
    <submittedName>
        <fullName evidence="2">Uncharacterized protein</fullName>
    </submittedName>
</protein>
<evidence type="ECO:0000313" key="3">
    <source>
        <dbReference type="Proteomes" id="UP000887116"/>
    </source>
</evidence>